<sequence>MKLKEICKKTGISKRNVHFYIKEGILNPSVNPDNGYYEFSEGDYQKLVFVRQMRNAGLSLSNIRSLIHTPLTASHYLNQYVNQLKQEQRHIEQTLISLNHILSELPIHPDFPALYSLCIESGIPEKPKDLAAEDMNDYRNITTINRYLWAAFLPQTKFTDYQEFLWAKVNRLTLEHPTEDYQRLRNFLNNLPSAQFDQLFSQQSERYSYISSLKPDEYKDCSREMIVYLKEGIKNPRNVQFWKQYYADFFYPTVMLHDSEFSRIIMELSPFYREYVFNIGNVCKMTYQYLLSDEGSDLYRQLKNTYGDNLQLETANHGMLEGLVNLSDFSEQMILSD</sequence>
<gene>
    <name evidence="5" type="ORF">A8806_1183</name>
</gene>
<feature type="domain" description="HTH merR-type" evidence="4">
    <location>
        <begin position="1"/>
        <end position="69"/>
    </location>
</feature>
<accession>A0A2Y9BPA9</accession>
<dbReference type="EMBL" id="QGDL01000018">
    <property type="protein sequence ID" value="PWJ22548.1"/>
    <property type="molecule type" value="Genomic_DNA"/>
</dbReference>
<proteinExistence type="predicted"/>
<dbReference type="GO" id="GO:0003677">
    <property type="term" value="F:DNA binding"/>
    <property type="evidence" value="ECO:0007669"/>
    <property type="project" value="UniProtKB-KW"/>
</dbReference>
<dbReference type="SUPFAM" id="SSF46955">
    <property type="entry name" value="Putative DNA-binding domain"/>
    <property type="match status" value="1"/>
</dbReference>
<dbReference type="Gene3D" id="1.10.1660.10">
    <property type="match status" value="1"/>
</dbReference>
<dbReference type="InterPro" id="IPR000551">
    <property type="entry name" value="MerR-type_HTH_dom"/>
</dbReference>
<dbReference type="PANTHER" id="PTHR30204:SF94">
    <property type="entry name" value="HEAVY METAL-DEPENDENT TRANSCRIPTIONAL REGULATOR HI_0293-RELATED"/>
    <property type="match status" value="1"/>
</dbReference>
<dbReference type="GO" id="GO:0003700">
    <property type="term" value="F:DNA-binding transcription factor activity"/>
    <property type="evidence" value="ECO:0007669"/>
    <property type="project" value="InterPro"/>
</dbReference>
<evidence type="ECO:0000313" key="6">
    <source>
        <dbReference type="Proteomes" id="UP000245845"/>
    </source>
</evidence>
<keyword evidence="6" id="KW-1185">Reference proteome</keyword>
<dbReference type="CDD" id="cd00592">
    <property type="entry name" value="HTH_MerR-like"/>
    <property type="match status" value="1"/>
</dbReference>
<dbReference type="Pfam" id="PF13411">
    <property type="entry name" value="MerR_1"/>
    <property type="match status" value="1"/>
</dbReference>
<reference evidence="5 6" key="1">
    <citation type="submission" date="2018-05" db="EMBL/GenBank/DDBJ databases">
        <title>The Hungate 1000. A catalogue of reference genomes from the rumen microbiome.</title>
        <authorList>
            <person name="Kelly W."/>
        </authorList>
    </citation>
    <scope>NUCLEOTIDE SEQUENCE [LARGE SCALE GENOMIC DNA]</scope>
    <source>
        <strain evidence="5 6">NLAE-zl-C242</strain>
    </source>
</reference>
<comment type="caution">
    <text evidence="5">The sequence shown here is derived from an EMBL/GenBank/DDBJ whole genome shotgun (WGS) entry which is preliminary data.</text>
</comment>
<keyword evidence="2 5" id="KW-0238">DNA-binding</keyword>
<evidence type="ECO:0000259" key="4">
    <source>
        <dbReference type="PROSITE" id="PS50937"/>
    </source>
</evidence>
<evidence type="ECO:0000256" key="2">
    <source>
        <dbReference type="ARBA" id="ARBA00023125"/>
    </source>
</evidence>
<evidence type="ECO:0000256" key="3">
    <source>
        <dbReference type="ARBA" id="ARBA00023163"/>
    </source>
</evidence>
<dbReference type="RefSeq" id="WP_109733460.1">
    <property type="nucleotide sequence ID" value="NZ_BAAACK010000010.1"/>
</dbReference>
<dbReference type="SMART" id="SM00422">
    <property type="entry name" value="HTH_MERR"/>
    <property type="match status" value="1"/>
</dbReference>
<dbReference type="Proteomes" id="UP000245845">
    <property type="component" value="Unassembled WGS sequence"/>
</dbReference>
<keyword evidence="1" id="KW-0805">Transcription regulation</keyword>
<dbReference type="PROSITE" id="PS50937">
    <property type="entry name" value="HTH_MERR_2"/>
    <property type="match status" value="1"/>
</dbReference>
<protein>
    <submittedName>
        <fullName evidence="5">DNA-binding transcriptional MerR regulator</fullName>
    </submittedName>
</protein>
<evidence type="ECO:0000256" key="1">
    <source>
        <dbReference type="ARBA" id="ARBA00023015"/>
    </source>
</evidence>
<dbReference type="AlphaFoldDB" id="A0A2Y9BPA9"/>
<dbReference type="PANTHER" id="PTHR30204">
    <property type="entry name" value="REDOX-CYCLING DRUG-SENSING TRANSCRIPTIONAL ACTIVATOR SOXR"/>
    <property type="match status" value="1"/>
</dbReference>
<dbReference type="InterPro" id="IPR009061">
    <property type="entry name" value="DNA-bd_dom_put_sf"/>
</dbReference>
<evidence type="ECO:0000313" key="5">
    <source>
        <dbReference type="EMBL" id="PWJ22548.1"/>
    </source>
</evidence>
<dbReference type="InterPro" id="IPR047057">
    <property type="entry name" value="MerR_fam"/>
</dbReference>
<keyword evidence="3" id="KW-0804">Transcription</keyword>
<dbReference type="OrthoDB" id="122388at2"/>
<name>A0A2Y9BPA9_9FIRM</name>
<organism evidence="5 6">
    <name type="scientific">Faecalicatena orotica</name>
    <dbReference type="NCBI Taxonomy" id="1544"/>
    <lineage>
        <taxon>Bacteria</taxon>
        <taxon>Bacillati</taxon>
        <taxon>Bacillota</taxon>
        <taxon>Clostridia</taxon>
        <taxon>Lachnospirales</taxon>
        <taxon>Lachnospiraceae</taxon>
        <taxon>Faecalicatena</taxon>
    </lineage>
</organism>